<dbReference type="Proteomes" id="UP001196413">
    <property type="component" value="Unassembled WGS sequence"/>
</dbReference>
<reference evidence="1" key="1">
    <citation type="submission" date="2021-06" db="EMBL/GenBank/DDBJ databases">
        <title>Parelaphostrongylus tenuis whole genome reference sequence.</title>
        <authorList>
            <person name="Garwood T.J."/>
            <person name="Larsen P.A."/>
            <person name="Fountain-Jones N.M."/>
            <person name="Garbe J.R."/>
            <person name="Macchietto M.G."/>
            <person name="Kania S.A."/>
            <person name="Gerhold R.W."/>
            <person name="Richards J.E."/>
            <person name="Wolf T.M."/>
        </authorList>
    </citation>
    <scope>NUCLEOTIDE SEQUENCE</scope>
    <source>
        <strain evidence="1">MNPRO001-30</strain>
        <tissue evidence="1">Meninges</tissue>
    </source>
</reference>
<accession>A0AAD5R9A3</accession>
<dbReference type="Gene3D" id="3.80.10.10">
    <property type="entry name" value="Ribonuclease Inhibitor"/>
    <property type="match status" value="1"/>
</dbReference>
<keyword evidence="2" id="KW-1185">Reference proteome</keyword>
<dbReference type="EMBL" id="JAHQIW010007042">
    <property type="protein sequence ID" value="KAJ1371790.1"/>
    <property type="molecule type" value="Genomic_DNA"/>
</dbReference>
<sequence>MVSLYCNELIFRQQPRVSLSNKSGKERFLSKLVNCSFMSEGSCERRSEVIQGTCLFVSSVTGDGKYCDRRKLSKKSGLSDNELAIAKVYNNDVVMRNIVSFITDINARVKIELSSWRLHYISRTSAWRFKSGGDTLSLTFKTLNAHVSVEVGDVWFALPCTTLYTRREGLTRVSTQPVELMRILYGMAERFTKRIENVIVGGTDFEYQNKGVQNHQLIITADLLRLLNDCFMSTRSISLRQCGFDEGAIKYLISDEFSLPKRIRELKIDSVWFDNDSLIPHFTTLITSSLQAMKLRNFTVSKFGVNLFDRMKKLGVVLDDLHVALNSYSVHGMTMASIRSFLMDLCSVTRNLHIGVSCPWRSNAGCFLFAVRSLLSMKNITELQLLVNPANEKETEDVIYLLHNLGAISSLRKLVCGGWKNYNMSVAFSAGLSRCYFLEELVIRNIFTSFRGEMATILCGIPTVIDSLQLEAIAVTDSEIVDLSKKFHSLRYLSLSKLPRISSSGIFKSLLLLHELKAFHCSVPVNNLVVRFFTNSANLGSLWKISIVSTAGNPDYFAKVLSKYFVRVRCSAHSFKRHWCRIEAEGRRIRLDYSS</sequence>
<gene>
    <name evidence="1" type="ORF">KIN20_033798</name>
</gene>
<comment type="caution">
    <text evidence="1">The sequence shown here is derived from an EMBL/GenBank/DDBJ whole genome shotgun (WGS) entry which is preliminary data.</text>
</comment>
<evidence type="ECO:0000313" key="2">
    <source>
        <dbReference type="Proteomes" id="UP001196413"/>
    </source>
</evidence>
<evidence type="ECO:0000313" key="1">
    <source>
        <dbReference type="EMBL" id="KAJ1371790.1"/>
    </source>
</evidence>
<organism evidence="1 2">
    <name type="scientific">Parelaphostrongylus tenuis</name>
    <name type="common">Meningeal worm</name>
    <dbReference type="NCBI Taxonomy" id="148309"/>
    <lineage>
        <taxon>Eukaryota</taxon>
        <taxon>Metazoa</taxon>
        <taxon>Ecdysozoa</taxon>
        <taxon>Nematoda</taxon>
        <taxon>Chromadorea</taxon>
        <taxon>Rhabditida</taxon>
        <taxon>Rhabditina</taxon>
        <taxon>Rhabditomorpha</taxon>
        <taxon>Strongyloidea</taxon>
        <taxon>Metastrongylidae</taxon>
        <taxon>Parelaphostrongylus</taxon>
    </lineage>
</organism>
<name>A0AAD5R9A3_PARTN</name>
<dbReference type="SUPFAM" id="SSF52047">
    <property type="entry name" value="RNI-like"/>
    <property type="match status" value="1"/>
</dbReference>
<protein>
    <submittedName>
        <fullName evidence="1">Uncharacterized protein</fullName>
    </submittedName>
</protein>
<dbReference type="InterPro" id="IPR032675">
    <property type="entry name" value="LRR_dom_sf"/>
</dbReference>
<proteinExistence type="predicted"/>
<dbReference type="AlphaFoldDB" id="A0AAD5R9A3"/>